<evidence type="ECO:0000313" key="3">
    <source>
        <dbReference type="Proteomes" id="UP001515480"/>
    </source>
</evidence>
<dbReference type="GO" id="GO:0016020">
    <property type="term" value="C:membrane"/>
    <property type="evidence" value="ECO:0007669"/>
    <property type="project" value="GOC"/>
</dbReference>
<sequence>MQLFGRNYPTPLASRLHGGFASRLLIMSAQAMRARKHRRALTLCFMSFASTSLLLLAVHVASPSSSEVYALSECDTHTSHPLLRRPCSALVKAKMSHVPLPTGRERKRFMYSCYEHDVSRGQLIENPAIPAHHGAVLPRHPGSSEMRLRVLTFNVHFFRAGFSDEELRDSFEEVVAVLATLNADICFLQEVPMSLVSPTQARLGALGYNYSVAAGSADVHTLPATHPRFSNERLHVMLLSKLPLRQATAVPMLDGNAAFADVHLPAAMTGAEEDLSVMAYSVHLSVRCKPAKRQREIASVLAHAKHMIKRQTGQLAHGKSPLVLIAGDMNQPNANDYPAAEWQVIKDDMAEAGLSPTDGVMPMLRSAGFTPSFEIALNRRPLPASTAWNGAVVDYCYVRRAQPASKTNLEVEASYVYYTTASDHLPIVTDFVVSPNVNRSTSRRP</sequence>
<proteinExistence type="predicted"/>
<dbReference type="InterPro" id="IPR051916">
    <property type="entry name" value="GPI-anchor_lipid_remodeler"/>
</dbReference>
<protein>
    <recommendedName>
        <fullName evidence="1">Endonuclease/exonuclease/phosphatase domain-containing protein</fullName>
    </recommendedName>
</protein>
<gene>
    <name evidence="2" type="ORF">AB1Y20_002459</name>
</gene>
<organism evidence="2 3">
    <name type="scientific">Prymnesium parvum</name>
    <name type="common">Toxic golden alga</name>
    <dbReference type="NCBI Taxonomy" id="97485"/>
    <lineage>
        <taxon>Eukaryota</taxon>
        <taxon>Haptista</taxon>
        <taxon>Haptophyta</taxon>
        <taxon>Prymnesiophyceae</taxon>
        <taxon>Prymnesiales</taxon>
        <taxon>Prymnesiaceae</taxon>
        <taxon>Prymnesium</taxon>
    </lineage>
</organism>
<dbReference type="Gene3D" id="3.60.10.10">
    <property type="entry name" value="Endonuclease/exonuclease/phosphatase"/>
    <property type="match status" value="1"/>
</dbReference>
<dbReference type="GO" id="GO:0005783">
    <property type="term" value="C:endoplasmic reticulum"/>
    <property type="evidence" value="ECO:0007669"/>
    <property type="project" value="TreeGrafter"/>
</dbReference>
<dbReference type="Pfam" id="PF03372">
    <property type="entry name" value="Exo_endo_phos"/>
    <property type="match status" value="1"/>
</dbReference>
<dbReference type="PANTHER" id="PTHR14859:SF1">
    <property type="entry name" value="PGAP2-INTERACTING PROTEIN"/>
    <property type="match status" value="1"/>
</dbReference>
<dbReference type="Proteomes" id="UP001515480">
    <property type="component" value="Unassembled WGS sequence"/>
</dbReference>
<reference evidence="2 3" key="1">
    <citation type="journal article" date="2024" name="Science">
        <title>Giant polyketide synthase enzymes in the biosynthesis of giant marine polyether toxins.</title>
        <authorList>
            <person name="Fallon T.R."/>
            <person name="Shende V.V."/>
            <person name="Wierzbicki I.H."/>
            <person name="Pendleton A.L."/>
            <person name="Watervoot N.F."/>
            <person name="Auber R.P."/>
            <person name="Gonzalez D.J."/>
            <person name="Wisecaver J.H."/>
            <person name="Moore B.S."/>
        </authorList>
    </citation>
    <scope>NUCLEOTIDE SEQUENCE [LARGE SCALE GENOMIC DNA]</scope>
    <source>
        <strain evidence="2 3">12B1</strain>
    </source>
</reference>
<feature type="domain" description="Endonuclease/exonuclease/phosphatase" evidence="1">
    <location>
        <begin position="151"/>
        <end position="424"/>
    </location>
</feature>
<dbReference type="GO" id="GO:0003824">
    <property type="term" value="F:catalytic activity"/>
    <property type="evidence" value="ECO:0007669"/>
    <property type="project" value="InterPro"/>
</dbReference>
<dbReference type="PANTHER" id="PTHR14859">
    <property type="entry name" value="CALCOFLUOR WHITE HYPERSENSITIVE PROTEIN PRECURSOR"/>
    <property type="match status" value="1"/>
</dbReference>
<evidence type="ECO:0000313" key="2">
    <source>
        <dbReference type="EMBL" id="KAL1515844.1"/>
    </source>
</evidence>
<dbReference type="AlphaFoldDB" id="A0AB34JBF2"/>
<dbReference type="GO" id="GO:0006506">
    <property type="term" value="P:GPI anchor biosynthetic process"/>
    <property type="evidence" value="ECO:0007669"/>
    <property type="project" value="TreeGrafter"/>
</dbReference>
<dbReference type="InterPro" id="IPR036691">
    <property type="entry name" value="Endo/exonu/phosph_ase_sf"/>
</dbReference>
<dbReference type="SUPFAM" id="SSF56219">
    <property type="entry name" value="DNase I-like"/>
    <property type="match status" value="1"/>
</dbReference>
<keyword evidence="3" id="KW-1185">Reference proteome</keyword>
<accession>A0AB34JBF2</accession>
<evidence type="ECO:0000259" key="1">
    <source>
        <dbReference type="Pfam" id="PF03372"/>
    </source>
</evidence>
<comment type="caution">
    <text evidence="2">The sequence shown here is derived from an EMBL/GenBank/DDBJ whole genome shotgun (WGS) entry which is preliminary data.</text>
</comment>
<name>A0AB34JBF2_PRYPA</name>
<dbReference type="EMBL" id="JBGBPQ010000011">
    <property type="protein sequence ID" value="KAL1515844.1"/>
    <property type="molecule type" value="Genomic_DNA"/>
</dbReference>
<dbReference type="InterPro" id="IPR005135">
    <property type="entry name" value="Endo/exonuclease/phosphatase"/>
</dbReference>